<dbReference type="AlphaFoldDB" id="A0A835CM30"/>
<proteinExistence type="predicted"/>
<organism evidence="2 3">
    <name type="scientific">Senna tora</name>
    <dbReference type="NCBI Taxonomy" id="362788"/>
    <lineage>
        <taxon>Eukaryota</taxon>
        <taxon>Viridiplantae</taxon>
        <taxon>Streptophyta</taxon>
        <taxon>Embryophyta</taxon>
        <taxon>Tracheophyta</taxon>
        <taxon>Spermatophyta</taxon>
        <taxon>Magnoliopsida</taxon>
        <taxon>eudicotyledons</taxon>
        <taxon>Gunneridae</taxon>
        <taxon>Pentapetalae</taxon>
        <taxon>rosids</taxon>
        <taxon>fabids</taxon>
        <taxon>Fabales</taxon>
        <taxon>Fabaceae</taxon>
        <taxon>Caesalpinioideae</taxon>
        <taxon>Cassia clade</taxon>
        <taxon>Senna</taxon>
    </lineage>
</organism>
<name>A0A835CM30_9FABA</name>
<comment type="caution">
    <text evidence="2">The sequence shown here is derived from an EMBL/GenBank/DDBJ whole genome shotgun (WGS) entry which is preliminary data.</text>
</comment>
<dbReference type="OrthoDB" id="1284989at2759"/>
<accession>A0A835CM30</accession>
<dbReference type="PANTHER" id="PTHR34124">
    <property type="entry name" value="F16B3.27 PROTEIN-RELATED"/>
    <property type="match status" value="1"/>
</dbReference>
<protein>
    <submittedName>
        <fullName evidence="2">Uncharacterized protein</fullName>
    </submittedName>
</protein>
<sequence>MILHHVFTIAGAVSSCDAASTGTSREYSAHMVATVLTAIFQGSVSSSDVGNEKFYGAARGRCEGLAMAFPGLISTIGYILPPESHQLLSCS</sequence>
<feature type="chain" id="PRO_5032966268" evidence="1">
    <location>
        <begin position="19"/>
        <end position="91"/>
    </location>
</feature>
<reference evidence="2" key="1">
    <citation type="submission" date="2020-09" db="EMBL/GenBank/DDBJ databases">
        <title>Genome-Enabled Discovery of Anthraquinone Biosynthesis in Senna tora.</title>
        <authorList>
            <person name="Kang S.-H."/>
            <person name="Pandey R.P."/>
            <person name="Lee C.-M."/>
            <person name="Sim J.-S."/>
            <person name="Jeong J.-T."/>
            <person name="Choi B.-S."/>
            <person name="Jung M."/>
            <person name="Ginzburg D."/>
            <person name="Zhao K."/>
            <person name="Won S.Y."/>
            <person name="Oh T.-J."/>
            <person name="Yu Y."/>
            <person name="Kim N.-H."/>
            <person name="Lee O.R."/>
            <person name="Lee T.-H."/>
            <person name="Bashyal P."/>
            <person name="Kim T.-S."/>
            <person name="Lee W.-H."/>
            <person name="Kawkins C."/>
            <person name="Kim C.-K."/>
            <person name="Kim J.S."/>
            <person name="Ahn B.O."/>
            <person name="Rhee S.Y."/>
            <person name="Sohng J.K."/>
        </authorList>
    </citation>
    <scope>NUCLEOTIDE SEQUENCE</scope>
    <source>
        <tissue evidence="2">Leaf</tissue>
    </source>
</reference>
<keyword evidence="1" id="KW-0732">Signal</keyword>
<keyword evidence="3" id="KW-1185">Reference proteome</keyword>
<evidence type="ECO:0000313" key="2">
    <source>
        <dbReference type="EMBL" id="KAF7844007.1"/>
    </source>
</evidence>
<dbReference type="PANTHER" id="PTHR34124:SF2">
    <property type="entry name" value="F16B3.27 PROTEIN-RELATED"/>
    <property type="match status" value="1"/>
</dbReference>
<evidence type="ECO:0000256" key="1">
    <source>
        <dbReference type="SAM" id="SignalP"/>
    </source>
</evidence>
<dbReference type="EMBL" id="JAAIUW010000001">
    <property type="protein sequence ID" value="KAF7844007.1"/>
    <property type="molecule type" value="Genomic_DNA"/>
</dbReference>
<evidence type="ECO:0000313" key="3">
    <source>
        <dbReference type="Proteomes" id="UP000634136"/>
    </source>
</evidence>
<dbReference type="Proteomes" id="UP000634136">
    <property type="component" value="Unassembled WGS sequence"/>
</dbReference>
<gene>
    <name evidence="2" type="ORF">G2W53_000912</name>
</gene>
<feature type="signal peptide" evidence="1">
    <location>
        <begin position="1"/>
        <end position="18"/>
    </location>
</feature>